<dbReference type="EMBL" id="PVNS01000001">
    <property type="protein sequence ID" value="PRO67102.1"/>
    <property type="molecule type" value="Genomic_DNA"/>
</dbReference>
<evidence type="ECO:0000313" key="4">
    <source>
        <dbReference type="Proteomes" id="UP000243650"/>
    </source>
</evidence>
<dbReference type="CDD" id="cd04301">
    <property type="entry name" value="NAT_SF"/>
    <property type="match status" value="1"/>
</dbReference>
<dbReference type="InterPro" id="IPR000182">
    <property type="entry name" value="GNAT_dom"/>
</dbReference>
<feature type="domain" description="N-acetyltransferase" evidence="2">
    <location>
        <begin position="2"/>
        <end position="152"/>
    </location>
</feature>
<dbReference type="InterPro" id="IPR050769">
    <property type="entry name" value="NAT_camello-type"/>
</dbReference>
<dbReference type="PROSITE" id="PS51186">
    <property type="entry name" value="GNAT"/>
    <property type="match status" value="1"/>
</dbReference>
<proteinExistence type="predicted"/>
<dbReference type="SUPFAM" id="SSF55729">
    <property type="entry name" value="Acyl-CoA N-acyltransferases (Nat)"/>
    <property type="match status" value="1"/>
</dbReference>
<dbReference type="OrthoDB" id="162775at2"/>
<keyword evidence="1 3" id="KW-0808">Transferase</keyword>
<reference evidence="3 4" key="1">
    <citation type="submission" date="2018-03" db="EMBL/GenBank/DDBJ databases">
        <title>Bacillus urumqiensis sp. nov., a moderately haloalkaliphilic bacterium isolated from a salt lake.</title>
        <authorList>
            <person name="Zhao B."/>
            <person name="Liao Z."/>
        </authorList>
    </citation>
    <scope>NUCLEOTIDE SEQUENCE [LARGE SCALE GENOMIC DNA]</scope>
    <source>
        <strain evidence="3 4">BZ-SZ-XJ18</strain>
    </source>
</reference>
<keyword evidence="4" id="KW-1185">Reference proteome</keyword>
<dbReference type="PANTHER" id="PTHR13947:SF37">
    <property type="entry name" value="LD18367P"/>
    <property type="match status" value="1"/>
</dbReference>
<evidence type="ECO:0000259" key="2">
    <source>
        <dbReference type="PROSITE" id="PS51186"/>
    </source>
</evidence>
<dbReference type="Pfam" id="PF00583">
    <property type="entry name" value="Acetyltransf_1"/>
    <property type="match status" value="1"/>
</dbReference>
<dbReference type="RefSeq" id="WP_105957488.1">
    <property type="nucleotide sequence ID" value="NZ_PVNS01000001.1"/>
</dbReference>
<dbReference type="GO" id="GO:0008080">
    <property type="term" value="F:N-acetyltransferase activity"/>
    <property type="evidence" value="ECO:0007669"/>
    <property type="project" value="InterPro"/>
</dbReference>
<dbReference type="Proteomes" id="UP000243650">
    <property type="component" value="Unassembled WGS sequence"/>
</dbReference>
<accession>A0A2P6MLE5</accession>
<gene>
    <name evidence="3" type="ORF">C6I21_00605</name>
</gene>
<evidence type="ECO:0000313" key="3">
    <source>
        <dbReference type="EMBL" id="PRO67102.1"/>
    </source>
</evidence>
<name>A0A2P6MLE5_ALKUR</name>
<dbReference type="PANTHER" id="PTHR13947">
    <property type="entry name" value="GNAT FAMILY N-ACETYLTRANSFERASE"/>
    <property type="match status" value="1"/>
</dbReference>
<dbReference type="InterPro" id="IPR016181">
    <property type="entry name" value="Acyl_CoA_acyltransferase"/>
</dbReference>
<evidence type="ECO:0000256" key="1">
    <source>
        <dbReference type="ARBA" id="ARBA00022679"/>
    </source>
</evidence>
<dbReference type="AlphaFoldDB" id="A0A2P6MLE5"/>
<organism evidence="3 4">
    <name type="scientific">Alkalicoccus urumqiensis</name>
    <name type="common">Bacillus urumqiensis</name>
    <dbReference type="NCBI Taxonomy" id="1548213"/>
    <lineage>
        <taxon>Bacteria</taxon>
        <taxon>Bacillati</taxon>
        <taxon>Bacillota</taxon>
        <taxon>Bacilli</taxon>
        <taxon>Bacillales</taxon>
        <taxon>Bacillaceae</taxon>
        <taxon>Alkalicoccus</taxon>
    </lineage>
</organism>
<dbReference type="Gene3D" id="3.40.630.30">
    <property type="match status" value="1"/>
</dbReference>
<sequence length="154" mass="17809">MVTLRAVRKEERAEWIPFLLMADEAEEIIRQYLYDGELLAVTDGSKSVGIMLCTFPEEDTVQIKNMAVVQAHRGKGYGREAVEEVERMYGEQGYKRLIVGTANSSLTNFAFYQKTGFRFLEIRRNFFDDYPRVIEENGIRAVDMVVLEKPIEQN</sequence>
<protein>
    <submittedName>
        <fullName evidence="3">GNAT family N-acetyltransferase</fullName>
    </submittedName>
</protein>
<comment type="caution">
    <text evidence="3">The sequence shown here is derived from an EMBL/GenBank/DDBJ whole genome shotgun (WGS) entry which is preliminary data.</text>
</comment>